<proteinExistence type="predicted"/>
<gene>
    <name evidence="1" type="ORF">Bca52824_024584</name>
</gene>
<dbReference type="AlphaFoldDB" id="A0A8X8AVU1"/>
<dbReference type="Proteomes" id="UP000886595">
    <property type="component" value="Unassembled WGS sequence"/>
</dbReference>
<accession>A0A8X8AVU1</accession>
<evidence type="ECO:0000313" key="1">
    <source>
        <dbReference type="EMBL" id="KAG2313027.1"/>
    </source>
</evidence>
<dbReference type="EMBL" id="JAAMPC010000005">
    <property type="protein sequence ID" value="KAG2313027.1"/>
    <property type="molecule type" value="Genomic_DNA"/>
</dbReference>
<keyword evidence="2" id="KW-1185">Reference proteome</keyword>
<name>A0A8X8AVU1_BRACI</name>
<evidence type="ECO:0000313" key="2">
    <source>
        <dbReference type="Proteomes" id="UP000886595"/>
    </source>
</evidence>
<comment type="caution">
    <text evidence="1">The sequence shown here is derived from an EMBL/GenBank/DDBJ whole genome shotgun (WGS) entry which is preliminary data.</text>
</comment>
<sequence>MVFLPEREKTNKIHRRALTSLSQSSQVTAVKIRAITSRSHPLLAQQASSLHLACWLDLVTNDVATLMSRESSILGLADSHSFDRNKVRECFLRFEMETLLSVFDFVSMDKLTDPSYTRAQGYSSSFMLRLTSISTCGGIQSQTSVKNSPMMPLIFPGRSIKVWKLSDTQNMGTTSVVKSGGNLDNLTSPPLVEYPMRKGKDIIGGIG</sequence>
<reference evidence="1 2" key="1">
    <citation type="submission" date="2020-02" db="EMBL/GenBank/DDBJ databases">
        <authorList>
            <person name="Ma Q."/>
            <person name="Huang Y."/>
            <person name="Song X."/>
            <person name="Pei D."/>
        </authorList>
    </citation>
    <scope>NUCLEOTIDE SEQUENCE [LARGE SCALE GENOMIC DNA]</scope>
    <source>
        <strain evidence="1">Sxm20200214</strain>
        <tissue evidence="1">Leaf</tissue>
    </source>
</reference>
<organism evidence="1 2">
    <name type="scientific">Brassica carinata</name>
    <name type="common">Ethiopian mustard</name>
    <name type="synonym">Abyssinian cabbage</name>
    <dbReference type="NCBI Taxonomy" id="52824"/>
    <lineage>
        <taxon>Eukaryota</taxon>
        <taxon>Viridiplantae</taxon>
        <taxon>Streptophyta</taxon>
        <taxon>Embryophyta</taxon>
        <taxon>Tracheophyta</taxon>
        <taxon>Spermatophyta</taxon>
        <taxon>Magnoliopsida</taxon>
        <taxon>eudicotyledons</taxon>
        <taxon>Gunneridae</taxon>
        <taxon>Pentapetalae</taxon>
        <taxon>rosids</taxon>
        <taxon>malvids</taxon>
        <taxon>Brassicales</taxon>
        <taxon>Brassicaceae</taxon>
        <taxon>Brassiceae</taxon>
        <taxon>Brassica</taxon>
    </lineage>
</organism>
<protein>
    <submittedName>
        <fullName evidence="1">Uncharacterized protein</fullName>
    </submittedName>
</protein>